<dbReference type="InterPro" id="IPR043128">
    <property type="entry name" value="Rev_trsase/Diguanyl_cyclase"/>
</dbReference>
<sequence length="327" mass="38473">MLFNIALEKVIRDSEIQTTNTIYYKSVQLLAYADDIDIVARTRTALVDAFNSLLEAAKRMGLQVNEKKTKYMISNPNRACGADDFLEIGNYKFDRFQHHSFFTHSFQHSFISYSVRPLHTFHFLNIHISNASIRFSLLRLAYASMTKESYDILKTMLRLIKYDEHKWKLYGDLKIVAMILDMQQGYNKYECFLCEWNSRDRNSHYKRKIWPECKWKVGEKNILNEKLVASEDVLLPPLHIKLGLIKQLNTSGRGFMYLSKKFPRLSAAKIKEGVFVGPQIRELQKDSDFEQCLAPKERREWPCFKNVTQNFLGRKRANVFEQLVQQK</sequence>
<organism evidence="2 3">
    <name type="scientific">Periplaneta americana</name>
    <name type="common">American cockroach</name>
    <name type="synonym">Blatta americana</name>
    <dbReference type="NCBI Taxonomy" id="6978"/>
    <lineage>
        <taxon>Eukaryota</taxon>
        <taxon>Metazoa</taxon>
        <taxon>Ecdysozoa</taxon>
        <taxon>Arthropoda</taxon>
        <taxon>Hexapoda</taxon>
        <taxon>Insecta</taxon>
        <taxon>Pterygota</taxon>
        <taxon>Neoptera</taxon>
        <taxon>Polyneoptera</taxon>
        <taxon>Dictyoptera</taxon>
        <taxon>Blattodea</taxon>
        <taxon>Blattoidea</taxon>
        <taxon>Blattidae</taxon>
        <taxon>Blattinae</taxon>
        <taxon>Periplaneta</taxon>
    </lineage>
</organism>
<comment type="caution">
    <text evidence="2">The sequence shown here is derived from an EMBL/GenBank/DDBJ whole genome shotgun (WGS) entry which is preliminary data.</text>
</comment>
<reference evidence="2 3" key="1">
    <citation type="journal article" date="2022" name="Allergy">
        <title>Genome assembly and annotation of Periplaneta americana reveal a comprehensive cockroach allergen profile.</title>
        <authorList>
            <person name="Wang L."/>
            <person name="Xiong Q."/>
            <person name="Saelim N."/>
            <person name="Wang L."/>
            <person name="Nong W."/>
            <person name="Wan A.T."/>
            <person name="Shi M."/>
            <person name="Liu X."/>
            <person name="Cao Q."/>
            <person name="Hui J.H.L."/>
            <person name="Sookrung N."/>
            <person name="Leung T.F."/>
            <person name="Tungtrongchitr A."/>
            <person name="Tsui S.K.W."/>
        </authorList>
    </citation>
    <scope>NUCLEOTIDE SEQUENCE [LARGE SCALE GENOMIC DNA]</scope>
    <source>
        <strain evidence="2">PWHHKU_190912</strain>
    </source>
</reference>
<dbReference type="EMBL" id="JAJSOF020000015">
    <property type="protein sequence ID" value="KAJ4441970.1"/>
    <property type="molecule type" value="Genomic_DNA"/>
</dbReference>
<proteinExistence type="predicted"/>
<keyword evidence="3" id="KW-1185">Reference proteome</keyword>
<gene>
    <name evidence="2" type="ORF">ANN_11834</name>
</gene>
<dbReference type="PANTHER" id="PTHR46114:SF1">
    <property type="entry name" value="ZAD DOMAIN-CONTAINING PROTEIN"/>
    <property type="match status" value="1"/>
</dbReference>
<evidence type="ECO:0000313" key="2">
    <source>
        <dbReference type="EMBL" id="KAJ4441970.1"/>
    </source>
</evidence>
<dbReference type="InterPro" id="IPR043502">
    <property type="entry name" value="DNA/RNA_pol_sf"/>
</dbReference>
<feature type="domain" description="Reverse transcriptase" evidence="1">
    <location>
        <begin position="1"/>
        <end position="115"/>
    </location>
</feature>
<dbReference type="Pfam" id="PF00078">
    <property type="entry name" value="RVT_1"/>
    <property type="match status" value="1"/>
</dbReference>
<dbReference type="Gene3D" id="3.30.70.270">
    <property type="match status" value="1"/>
</dbReference>
<dbReference type="SUPFAM" id="SSF56672">
    <property type="entry name" value="DNA/RNA polymerases"/>
    <property type="match status" value="1"/>
</dbReference>
<evidence type="ECO:0000313" key="3">
    <source>
        <dbReference type="Proteomes" id="UP001148838"/>
    </source>
</evidence>
<dbReference type="InterPro" id="IPR000477">
    <property type="entry name" value="RT_dom"/>
</dbReference>
<dbReference type="PANTHER" id="PTHR46114">
    <property type="entry name" value="APPLE DOMAIN-CONTAINING PROTEIN"/>
    <property type="match status" value="1"/>
</dbReference>
<accession>A0ABQ8T652</accession>
<dbReference type="Proteomes" id="UP001148838">
    <property type="component" value="Unassembled WGS sequence"/>
</dbReference>
<protein>
    <recommendedName>
        <fullName evidence="1">Reverse transcriptase domain-containing protein</fullName>
    </recommendedName>
</protein>
<evidence type="ECO:0000259" key="1">
    <source>
        <dbReference type="PROSITE" id="PS50878"/>
    </source>
</evidence>
<name>A0ABQ8T652_PERAM</name>
<dbReference type="PROSITE" id="PS50878">
    <property type="entry name" value="RT_POL"/>
    <property type="match status" value="1"/>
</dbReference>